<comment type="caution">
    <text evidence="1">The sequence shown here is derived from an EMBL/GenBank/DDBJ whole genome shotgun (WGS) entry which is preliminary data.</text>
</comment>
<evidence type="ECO:0000313" key="1">
    <source>
        <dbReference type="EMBL" id="KPN62649.1"/>
    </source>
</evidence>
<dbReference type="Proteomes" id="UP000050471">
    <property type="component" value="Unassembled WGS sequence"/>
</dbReference>
<dbReference type="InterPro" id="IPR013382">
    <property type="entry name" value="CRISPR-assoc_prot_Cse2"/>
</dbReference>
<dbReference type="RefSeq" id="WP_055191386.1">
    <property type="nucleotide sequence ID" value="NZ_FPBS01000054.1"/>
</dbReference>
<name>A0A0P7IVC8_9RHOB</name>
<sequence>MSDATHSKPGAIIKVWWHEHIGERLDGRPSGKALGFAARLRRAGPVEALAMRPVFDLARALDLTDPIRVHRIVCVLAHLRGDVAETLAHRLGAGHPPPLSDLRFQRLLRAEGDALTTGLIRALPMAGRACNIGALGADLFYWSDRVRTRWIFDYHGAAVPQMLNETLKEISE</sequence>
<dbReference type="Pfam" id="PF09485">
    <property type="entry name" value="CRISPR_Cse2"/>
    <property type="match status" value="1"/>
</dbReference>
<dbReference type="OrthoDB" id="7279660at2"/>
<dbReference type="Gene3D" id="1.10.520.40">
    <property type="entry name" value="CRISPR-associated protein Cse2"/>
    <property type="match status" value="1"/>
</dbReference>
<dbReference type="NCBIfam" id="TIGR02548">
    <property type="entry name" value="casB_cse2"/>
    <property type="match status" value="1"/>
</dbReference>
<dbReference type="EMBL" id="LKBA01000016">
    <property type="protein sequence ID" value="KPN62649.1"/>
    <property type="molecule type" value="Genomic_DNA"/>
</dbReference>
<reference evidence="1 2" key="1">
    <citation type="submission" date="2015-09" db="EMBL/GenBank/DDBJ databases">
        <title>Draft genome sequence of Aliiroseovarius crassostreae CV919-312TSm, the causative agent of Roseovarius Oyster Disease (formerly Juvenile Oyster Disease).</title>
        <authorList>
            <person name="Kessner L."/>
            <person name="Spinard E."/>
            <person name="Nelson D."/>
        </authorList>
    </citation>
    <scope>NUCLEOTIDE SEQUENCE [LARGE SCALE GENOMIC DNA]</scope>
    <source>
        <strain evidence="1 2">CV919-312</strain>
    </source>
</reference>
<dbReference type="AlphaFoldDB" id="A0A0P7IVC8"/>
<gene>
    <name evidence="1" type="ORF">AKJ29_00210</name>
</gene>
<keyword evidence="2" id="KW-1185">Reference proteome</keyword>
<dbReference type="STRING" id="154981.AKJ29_00210"/>
<organism evidence="1 2">
    <name type="scientific">Aliiroseovarius crassostreae</name>
    <dbReference type="NCBI Taxonomy" id="154981"/>
    <lineage>
        <taxon>Bacteria</taxon>
        <taxon>Pseudomonadati</taxon>
        <taxon>Pseudomonadota</taxon>
        <taxon>Alphaproteobacteria</taxon>
        <taxon>Rhodobacterales</taxon>
        <taxon>Paracoccaceae</taxon>
        <taxon>Aliiroseovarius</taxon>
    </lineage>
</organism>
<evidence type="ECO:0008006" key="3">
    <source>
        <dbReference type="Google" id="ProtNLM"/>
    </source>
</evidence>
<dbReference type="InterPro" id="IPR038287">
    <property type="entry name" value="Cse2_sf"/>
</dbReference>
<dbReference type="CDD" id="cd09731">
    <property type="entry name" value="Cse2_I-E"/>
    <property type="match status" value="1"/>
</dbReference>
<evidence type="ECO:0000313" key="2">
    <source>
        <dbReference type="Proteomes" id="UP000050471"/>
    </source>
</evidence>
<accession>A0A0P7IVC8</accession>
<proteinExistence type="predicted"/>
<protein>
    <recommendedName>
        <fullName evidence="3">Type I-E CRISPR-associated protein Cse2/CasB</fullName>
    </recommendedName>
</protein>